<feature type="domain" description="Ketopantoate reductase N-terminal" evidence="1">
    <location>
        <begin position="4"/>
        <end position="138"/>
    </location>
</feature>
<name>A0ABR7LKP0_9ACTN</name>
<gene>
    <name evidence="3" type="ORF">HKK74_07450</name>
</gene>
<dbReference type="InterPro" id="IPR008927">
    <property type="entry name" value="6-PGluconate_DH-like_C_sf"/>
</dbReference>
<dbReference type="Gene3D" id="3.40.50.720">
    <property type="entry name" value="NAD(P)-binding Rossmann-like Domain"/>
    <property type="match status" value="1"/>
</dbReference>
<evidence type="ECO:0000313" key="3">
    <source>
        <dbReference type="EMBL" id="MBC6465326.1"/>
    </source>
</evidence>
<organism evidence="3 4">
    <name type="scientific">Actinomadura alba</name>
    <dbReference type="NCBI Taxonomy" id="406431"/>
    <lineage>
        <taxon>Bacteria</taxon>
        <taxon>Bacillati</taxon>
        <taxon>Actinomycetota</taxon>
        <taxon>Actinomycetes</taxon>
        <taxon>Streptosporangiales</taxon>
        <taxon>Thermomonosporaceae</taxon>
        <taxon>Actinomadura</taxon>
    </lineage>
</organism>
<dbReference type="InterPro" id="IPR013752">
    <property type="entry name" value="KPA_reductase"/>
</dbReference>
<reference evidence="3 4" key="1">
    <citation type="submission" date="2020-06" db="EMBL/GenBank/DDBJ databases">
        <title>Actinomadura xiongansis sp. nov., isolated from soil of Baiyangdian.</title>
        <authorList>
            <person name="Zhang X."/>
        </authorList>
    </citation>
    <scope>NUCLEOTIDE SEQUENCE [LARGE SCALE GENOMIC DNA]</scope>
    <source>
        <strain evidence="3 4">HBUM206468</strain>
    </source>
</reference>
<evidence type="ECO:0000313" key="4">
    <source>
        <dbReference type="Proteomes" id="UP000805614"/>
    </source>
</evidence>
<keyword evidence="4" id="KW-1185">Reference proteome</keyword>
<dbReference type="PANTHER" id="PTHR21708">
    <property type="entry name" value="PROBABLE 2-DEHYDROPANTOATE 2-REDUCTASE"/>
    <property type="match status" value="1"/>
</dbReference>
<feature type="domain" description="Ketopantoate reductase C-terminal" evidence="2">
    <location>
        <begin position="205"/>
        <end position="298"/>
    </location>
</feature>
<dbReference type="InterPro" id="IPR051402">
    <property type="entry name" value="KPR-Related"/>
</dbReference>
<dbReference type="InterPro" id="IPR013328">
    <property type="entry name" value="6PGD_dom2"/>
</dbReference>
<dbReference type="EMBL" id="JABVEC010000004">
    <property type="protein sequence ID" value="MBC6465326.1"/>
    <property type="molecule type" value="Genomic_DNA"/>
</dbReference>
<accession>A0ABR7LKP0</accession>
<dbReference type="Gene3D" id="1.10.1040.10">
    <property type="entry name" value="N-(1-d-carboxylethyl)-l-norvaline Dehydrogenase, domain 2"/>
    <property type="match status" value="1"/>
</dbReference>
<dbReference type="Pfam" id="PF02558">
    <property type="entry name" value="ApbA"/>
    <property type="match status" value="1"/>
</dbReference>
<dbReference type="InterPro" id="IPR036291">
    <property type="entry name" value="NAD(P)-bd_dom_sf"/>
</dbReference>
<comment type="caution">
    <text evidence="3">The sequence shown here is derived from an EMBL/GenBank/DDBJ whole genome shotgun (WGS) entry which is preliminary data.</text>
</comment>
<sequence length="322" mass="33388">MRFIVYGAGAVGGVIGGRLFQAGHDVTLIARGAHRTAIHDRGLVLESPDESVTLRIPVAGHPREVGFGTGDVVLLGMKTQDTAEAVRALAASAPPDVIVTCAQNGVENERLALRSFARVYGVCVVLPAAHLRPGVVQVYSAPVGGVLDVGRYPGGTDDAAHAIAAAFRDGGFGATPRPDVMDHKYGKLLANLGNAAEVVCGPGESSRRVAALARAEGLACLHAAGIAFTEADMSVYADVLDIRPVGGRSRFGGSSVQSLQRATGSVEADYLNGEIVLLGRKHGVPTPVNELLAHMANEMARDRRPPGLVAPEEFLAAVAARS</sequence>
<proteinExistence type="predicted"/>
<evidence type="ECO:0000259" key="2">
    <source>
        <dbReference type="Pfam" id="PF08546"/>
    </source>
</evidence>
<dbReference type="SUPFAM" id="SSF48179">
    <property type="entry name" value="6-phosphogluconate dehydrogenase C-terminal domain-like"/>
    <property type="match status" value="1"/>
</dbReference>
<dbReference type="SUPFAM" id="SSF51735">
    <property type="entry name" value="NAD(P)-binding Rossmann-fold domains"/>
    <property type="match status" value="1"/>
</dbReference>
<protein>
    <submittedName>
        <fullName evidence="3">Ketopantoate reductase family protein</fullName>
    </submittedName>
</protein>
<evidence type="ECO:0000259" key="1">
    <source>
        <dbReference type="Pfam" id="PF02558"/>
    </source>
</evidence>
<dbReference type="Proteomes" id="UP000805614">
    <property type="component" value="Unassembled WGS sequence"/>
</dbReference>
<dbReference type="Pfam" id="PF08546">
    <property type="entry name" value="ApbA_C"/>
    <property type="match status" value="1"/>
</dbReference>
<dbReference type="InterPro" id="IPR013332">
    <property type="entry name" value="KPR_N"/>
</dbReference>
<dbReference type="PANTHER" id="PTHR21708:SF26">
    <property type="entry name" value="2-DEHYDROPANTOATE 2-REDUCTASE"/>
    <property type="match status" value="1"/>
</dbReference>